<feature type="region of interest" description="Disordered" evidence="1">
    <location>
        <begin position="61"/>
        <end position="87"/>
    </location>
</feature>
<name>A0A0B1Q616_9HYPH</name>
<protein>
    <submittedName>
        <fullName evidence="2">Uncharacterized protein</fullName>
    </submittedName>
</protein>
<proteinExistence type="predicted"/>
<evidence type="ECO:0000313" key="3">
    <source>
        <dbReference type="Proteomes" id="UP000030826"/>
    </source>
</evidence>
<comment type="caution">
    <text evidence="2">The sequence shown here is derived from an EMBL/GenBank/DDBJ whole genome shotgun (WGS) entry which is preliminary data.</text>
</comment>
<evidence type="ECO:0000256" key="1">
    <source>
        <dbReference type="SAM" id="MobiDB-lite"/>
    </source>
</evidence>
<accession>A0A0B1Q616</accession>
<dbReference type="AlphaFoldDB" id="A0A0B1Q616"/>
<dbReference type="Proteomes" id="UP000030826">
    <property type="component" value="Unassembled WGS sequence"/>
</dbReference>
<organism evidence="2 3">
    <name type="scientific">Aureimonas altamirensis</name>
    <dbReference type="NCBI Taxonomy" id="370622"/>
    <lineage>
        <taxon>Bacteria</taxon>
        <taxon>Pseudomonadati</taxon>
        <taxon>Pseudomonadota</taxon>
        <taxon>Alphaproteobacteria</taxon>
        <taxon>Hyphomicrobiales</taxon>
        <taxon>Aurantimonadaceae</taxon>
        <taxon>Aureimonas</taxon>
    </lineage>
</organism>
<gene>
    <name evidence="2" type="ORF">LA66_09650</name>
</gene>
<evidence type="ECO:0000313" key="2">
    <source>
        <dbReference type="EMBL" id="KHJ54821.1"/>
    </source>
</evidence>
<dbReference type="EMBL" id="JRFJ01000002">
    <property type="protein sequence ID" value="KHJ54821.1"/>
    <property type="molecule type" value="Genomic_DNA"/>
</dbReference>
<reference evidence="2 3" key="1">
    <citation type="submission" date="2014-09" db="EMBL/GenBank/DDBJ databases">
        <title>Isolation and characterization of Aurantimonas altamirensis ON-56566 from clinical sample following a dog bite.</title>
        <authorList>
            <person name="Eshaghi A."/>
            <person name="Li A."/>
            <person name="Shahinas D."/>
            <person name="Bahn P."/>
            <person name="Kus J.V."/>
            <person name="Patel S.N."/>
        </authorList>
    </citation>
    <scope>NUCLEOTIDE SEQUENCE [LARGE SCALE GENOMIC DNA]</scope>
    <source>
        <strain evidence="2 3">ON-56566</strain>
    </source>
</reference>
<sequence length="87" mass="8565">MTRTTSKEGMLDDAGAAACAGTSEAGGVAAGAWPAKGAGASGDTLARVTWPLGSAHIARWKAGRAKTGPPTRLGSKRVSGPVAADLF</sequence>